<dbReference type="SUPFAM" id="SSF116922">
    <property type="entry name" value="YugE-like"/>
    <property type="match status" value="1"/>
</dbReference>
<dbReference type="InterPro" id="IPR023162">
    <property type="entry name" value="Apc36109-like_dom_sf"/>
</dbReference>
<gene>
    <name evidence="1" type="ORF">GCM10010405_13990</name>
</gene>
<evidence type="ECO:0008006" key="3">
    <source>
        <dbReference type="Google" id="ProtNLM"/>
    </source>
</evidence>
<dbReference type="EMBL" id="BAAASZ010000011">
    <property type="protein sequence ID" value="GAA2432259.1"/>
    <property type="molecule type" value="Genomic_DNA"/>
</dbReference>
<proteinExistence type="predicted"/>
<sequence>MVVVSGWQAGTMRAWSTSTENDLRHLLNEWDPIGVADAVQDEYDCMLAPLLQRLHAGADQTEIGEFLRHELEDHFGLDPLGPGPEALAARVIAWWRSAGPADDTAGA</sequence>
<name>A0ABN3JM24_9ACTN</name>
<comment type="caution">
    <text evidence="1">The sequence shown here is derived from an EMBL/GenBank/DDBJ whole genome shotgun (WGS) entry which is preliminary data.</text>
</comment>
<dbReference type="Gene3D" id="1.10.340.20">
    <property type="entry name" value="Apc36109-like domain"/>
    <property type="match status" value="1"/>
</dbReference>
<keyword evidence="2" id="KW-1185">Reference proteome</keyword>
<evidence type="ECO:0000313" key="2">
    <source>
        <dbReference type="Proteomes" id="UP001501638"/>
    </source>
</evidence>
<reference evidence="1 2" key="1">
    <citation type="journal article" date="2019" name="Int. J. Syst. Evol. Microbiol.">
        <title>The Global Catalogue of Microorganisms (GCM) 10K type strain sequencing project: providing services to taxonomists for standard genome sequencing and annotation.</title>
        <authorList>
            <consortium name="The Broad Institute Genomics Platform"/>
            <consortium name="The Broad Institute Genome Sequencing Center for Infectious Disease"/>
            <person name="Wu L."/>
            <person name="Ma J."/>
        </authorList>
    </citation>
    <scope>NUCLEOTIDE SEQUENCE [LARGE SCALE GENOMIC DNA]</scope>
    <source>
        <strain evidence="1 2">JCM 6305</strain>
    </source>
</reference>
<evidence type="ECO:0000313" key="1">
    <source>
        <dbReference type="EMBL" id="GAA2432259.1"/>
    </source>
</evidence>
<dbReference type="Proteomes" id="UP001501638">
    <property type="component" value="Unassembled WGS sequence"/>
</dbReference>
<accession>A0ABN3JM24</accession>
<organism evidence="1 2">
    <name type="scientific">Streptomyces macrosporus</name>
    <dbReference type="NCBI Taxonomy" id="44032"/>
    <lineage>
        <taxon>Bacteria</taxon>
        <taxon>Bacillati</taxon>
        <taxon>Actinomycetota</taxon>
        <taxon>Actinomycetes</taxon>
        <taxon>Kitasatosporales</taxon>
        <taxon>Streptomycetaceae</taxon>
        <taxon>Streptomyces</taxon>
    </lineage>
</organism>
<protein>
    <recommendedName>
        <fullName evidence="3">DUF1871 family protein</fullName>
    </recommendedName>
</protein>